<evidence type="ECO:0000256" key="1">
    <source>
        <dbReference type="ARBA" id="ARBA00022884"/>
    </source>
</evidence>
<dbReference type="InterPro" id="IPR052462">
    <property type="entry name" value="SLIRP/GR-RBP-like"/>
</dbReference>
<organism evidence="5 6">
    <name type="scientific">Dichomitus squalens</name>
    <dbReference type="NCBI Taxonomy" id="114155"/>
    <lineage>
        <taxon>Eukaryota</taxon>
        <taxon>Fungi</taxon>
        <taxon>Dikarya</taxon>
        <taxon>Basidiomycota</taxon>
        <taxon>Agaricomycotina</taxon>
        <taxon>Agaricomycetes</taxon>
        <taxon>Polyporales</taxon>
        <taxon>Polyporaceae</taxon>
        <taxon>Dichomitus</taxon>
    </lineage>
</organism>
<evidence type="ECO:0000313" key="6">
    <source>
        <dbReference type="Proteomes" id="UP000292082"/>
    </source>
</evidence>
<dbReference type="PROSITE" id="PS50102">
    <property type="entry name" value="RRM"/>
    <property type="match status" value="1"/>
</dbReference>
<dbReference type="AlphaFoldDB" id="A0A4V2K9G8"/>
<dbReference type="CDD" id="cd00590">
    <property type="entry name" value="RRM_SF"/>
    <property type="match status" value="1"/>
</dbReference>
<feature type="compositionally biased region" description="Low complexity" evidence="3">
    <location>
        <begin position="397"/>
        <end position="406"/>
    </location>
</feature>
<dbReference type="PANTHER" id="PTHR48027">
    <property type="entry name" value="HETEROGENEOUS NUCLEAR RIBONUCLEOPROTEIN 87F-RELATED"/>
    <property type="match status" value="1"/>
</dbReference>
<evidence type="ECO:0000313" key="5">
    <source>
        <dbReference type="EMBL" id="TBU63808.1"/>
    </source>
</evidence>
<keyword evidence="1 2" id="KW-0694">RNA-binding</keyword>
<dbReference type="SMART" id="SM00360">
    <property type="entry name" value="RRM"/>
    <property type="match status" value="1"/>
</dbReference>
<feature type="compositionally biased region" description="Low complexity" evidence="3">
    <location>
        <begin position="619"/>
        <end position="632"/>
    </location>
</feature>
<evidence type="ECO:0000259" key="4">
    <source>
        <dbReference type="PROSITE" id="PS50102"/>
    </source>
</evidence>
<feature type="compositionally biased region" description="Polar residues" evidence="3">
    <location>
        <begin position="62"/>
        <end position="83"/>
    </location>
</feature>
<dbReference type="SUPFAM" id="SSF54928">
    <property type="entry name" value="RNA-binding domain, RBD"/>
    <property type="match status" value="1"/>
</dbReference>
<dbReference type="GO" id="GO:0003723">
    <property type="term" value="F:RNA binding"/>
    <property type="evidence" value="ECO:0007669"/>
    <property type="project" value="UniProtKB-UniRule"/>
</dbReference>
<dbReference type="STRING" id="114155.A0A4V2K9G8"/>
<feature type="region of interest" description="Disordered" evidence="3">
    <location>
        <begin position="1"/>
        <end position="83"/>
    </location>
</feature>
<dbReference type="InterPro" id="IPR035979">
    <property type="entry name" value="RBD_domain_sf"/>
</dbReference>
<dbReference type="EMBL" id="ML145088">
    <property type="protein sequence ID" value="TBU63808.1"/>
    <property type="molecule type" value="Genomic_DNA"/>
</dbReference>
<gene>
    <name evidence="5" type="ORF">BD310DRAFT_808120</name>
</gene>
<dbReference type="InterPro" id="IPR000504">
    <property type="entry name" value="RRM_dom"/>
</dbReference>
<feature type="region of interest" description="Disordered" evidence="3">
    <location>
        <begin position="385"/>
        <end position="406"/>
    </location>
</feature>
<protein>
    <recommendedName>
        <fullName evidence="4">RRM domain-containing protein</fullName>
    </recommendedName>
</protein>
<dbReference type="Pfam" id="PF00076">
    <property type="entry name" value="RRM_1"/>
    <property type="match status" value="1"/>
</dbReference>
<dbReference type="InterPro" id="IPR012677">
    <property type="entry name" value="Nucleotide-bd_a/b_plait_sf"/>
</dbReference>
<feature type="compositionally biased region" description="Polar residues" evidence="3">
    <location>
        <begin position="1"/>
        <end position="19"/>
    </location>
</feature>
<keyword evidence="6" id="KW-1185">Reference proteome</keyword>
<feature type="region of interest" description="Disordered" evidence="3">
    <location>
        <begin position="130"/>
        <end position="186"/>
    </location>
</feature>
<evidence type="ECO:0000256" key="2">
    <source>
        <dbReference type="PROSITE-ProRule" id="PRU00176"/>
    </source>
</evidence>
<feature type="domain" description="RRM" evidence="4">
    <location>
        <begin position="205"/>
        <end position="283"/>
    </location>
</feature>
<dbReference type="Proteomes" id="UP000292082">
    <property type="component" value="Unassembled WGS sequence"/>
</dbReference>
<reference evidence="5 6" key="1">
    <citation type="submission" date="2019-01" db="EMBL/GenBank/DDBJ databases">
        <title>Draft genome sequences of three monokaryotic isolates of the white-rot basidiomycete fungus Dichomitus squalens.</title>
        <authorList>
            <consortium name="DOE Joint Genome Institute"/>
            <person name="Lopez S.C."/>
            <person name="Andreopoulos B."/>
            <person name="Pangilinan J."/>
            <person name="Lipzen A."/>
            <person name="Riley R."/>
            <person name="Ahrendt S."/>
            <person name="Ng V."/>
            <person name="Barry K."/>
            <person name="Daum C."/>
            <person name="Grigoriev I.V."/>
            <person name="Hilden K.S."/>
            <person name="Makela M.R."/>
            <person name="de Vries R.P."/>
        </authorList>
    </citation>
    <scope>NUCLEOTIDE SEQUENCE [LARGE SCALE GENOMIC DNA]</scope>
    <source>
        <strain evidence="5 6">CBS 464.89</strain>
    </source>
</reference>
<feature type="region of interest" description="Disordered" evidence="3">
    <location>
        <begin position="563"/>
        <end position="647"/>
    </location>
</feature>
<dbReference type="Gene3D" id="3.30.70.330">
    <property type="match status" value="1"/>
</dbReference>
<proteinExistence type="predicted"/>
<evidence type="ECO:0000256" key="3">
    <source>
        <dbReference type="SAM" id="MobiDB-lite"/>
    </source>
</evidence>
<name>A0A4V2K9G8_9APHY</name>
<accession>A0A4V2K9G8</accession>
<sequence length="647" mass="68417">MSSSPSLWVSPGRSRQFNGHSIDGSLPPTPISPGGPLILHMPPAPGSHVFPSPAPSPKGETVPQSTWATADSPSLTMRSNRTAASSTRWADQVTDFYEGNMMSLSSLSLHTHTSAGSAISDTVTVLNPEMGSPIADAHHKPSTSYSPITPKSDRNYPQAVDPITSTSRPNAPPTSDADGQPDRTFVNPHVVPYIPGDRRREIDPSTVFVGGLDMPGRDDWDENTLRQIFDRFGVIESVHIVRPLNKRTAFAFVKFTSPEAANRAVQEEYTTAILFGYSYGTALLPLVVIGVQDAVAGGDFLALLILSGEPPPLALQPPSMVAPSARPVLPSSWSEHESRFVHADLTEDALRGRKLQDAATGSTSSISSSTTKVPSLRYETSYGAISTTASPTPPPSSSSVSTPTSSLGPVAPYPLNVGYFPPQPWVQPYAPPYPYAVPMVPGYGYAGYTYPPMQPVASAFYAREPGQDATNHVAGCTGPVSAGDGTYKDPDNRATVAPYQSVSQPPLRATGFIQNEHGTLIPVYQREALDQYMASAFGGQGPPSQQIPPHPVTPFAPSGGTPWHQGPALPVHPGGYPVGFPRVTQPPSGPPGQQRFWMPCPVPYGGTALPAPNLPPFSTPRAPASLAPRSSSETLDASGSVSRAGDV</sequence>